<evidence type="ECO:0000256" key="6">
    <source>
        <dbReference type="ARBA" id="ARBA00022989"/>
    </source>
</evidence>
<evidence type="ECO:0000256" key="5">
    <source>
        <dbReference type="ARBA" id="ARBA00022692"/>
    </source>
</evidence>
<dbReference type="EMBL" id="JACIBV010000001">
    <property type="protein sequence ID" value="MBB3726678.1"/>
    <property type="molecule type" value="Genomic_DNA"/>
</dbReference>
<feature type="transmembrane region" description="Helical" evidence="8">
    <location>
        <begin position="189"/>
        <end position="212"/>
    </location>
</feature>
<dbReference type="InterPro" id="IPR002781">
    <property type="entry name" value="TM_pro_TauE-like"/>
</dbReference>
<reference evidence="9 10" key="1">
    <citation type="submission" date="2020-08" db="EMBL/GenBank/DDBJ databases">
        <title>Sequencing the genomes of 1000 actinobacteria strains.</title>
        <authorList>
            <person name="Klenk H.-P."/>
        </authorList>
    </citation>
    <scope>NUCLEOTIDE SEQUENCE [LARGE SCALE GENOMIC DNA]</scope>
    <source>
        <strain evidence="9 10">DSM 44320</strain>
    </source>
</reference>
<evidence type="ECO:0000256" key="8">
    <source>
        <dbReference type="RuleBase" id="RU363041"/>
    </source>
</evidence>
<feature type="transmembrane region" description="Helical" evidence="8">
    <location>
        <begin position="75"/>
        <end position="95"/>
    </location>
</feature>
<evidence type="ECO:0000256" key="3">
    <source>
        <dbReference type="ARBA" id="ARBA00022448"/>
    </source>
</evidence>
<keyword evidence="5 8" id="KW-0812">Transmembrane</keyword>
<evidence type="ECO:0000256" key="4">
    <source>
        <dbReference type="ARBA" id="ARBA00022475"/>
    </source>
</evidence>
<organism evidence="9 10">
    <name type="scientific">Nonomuraea dietziae</name>
    <dbReference type="NCBI Taxonomy" id="65515"/>
    <lineage>
        <taxon>Bacteria</taxon>
        <taxon>Bacillati</taxon>
        <taxon>Actinomycetota</taxon>
        <taxon>Actinomycetes</taxon>
        <taxon>Streptosporangiales</taxon>
        <taxon>Streptosporangiaceae</taxon>
        <taxon>Nonomuraea</taxon>
    </lineage>
</organism>
<name>A0A7W5Y6Y5_9ACTN</name>
<comment type="caution">
    <text evidence="9">The sequence shown here is derived from an EMBL/GenBank/DDBJ whole genome shotgun (WGS) entry which is preliminary data.</text>
</comment>
<feature type="transmembrane region" description="Helical" evidence="8">
    <location>
        <begin position="232"/>
        <end position="251"/>
    </location>
</feature>
<dbReference type="GO" id="GO:0005886">
    <property type="term" value="C:plasma membrane"/>
    <property type="evidence" value="ECO:0007669"/>
    <property type="project" value="UniProtKB-SubCell"/>
</dbReference>
<gene>
    <name evidence="9" type="ORF">FHR33_002538</name>
</gene>
<keyword evidence="10" id="KW-1185">Reference proteome</keyword>
<evidence type="ECO:0000256" key="1">
    <source>
        <dbReference type="ARBA" id="ARBA00004651"/>
    </source>
</evidence>
<dbReference type="InterPro" id="IPR052017">
    <property type="entry name" value="TSUP"/>
</dbReference>
<proteinExistence type="inferred from homology"/>
<keyword evidence="7 8" id="KW-0472">Membrane</keyword>
<dbReference type="GeneID" id="95389027"/>
<feature type="transmembrane region" description="Helical" evidence="8">
    <location>
        <begin position="160"/>
        <end position="177"/>
    </location>
</feature>
<evidence type="ECO:0000313" key="10">
    <source>
        <dbReference type="Proteomes" id="UP000579945"/>
    </source>
</evidence>
<evidence type="ECO:0000256" key="7">
    <source>
        <dbReference type="ARBA" id="ARBA00023136"/>
    </source>
</evidence>
<evidence type="ECO:0000256" key="2">
    <source>
        <dbReference type="ARBA" id="ARBA00009142"/>
    </source>
</evidence>
<comment type="similarity">
    <text evidence="2 8">Belongs to the 4-toluene sulfonate uptake permease (TSUP) (TC 2.A.102) family.</text>
</comment>
<dbReference type="PANTHER" id="PTHR30269:SF0">
    <property type="entry name" value="MEMBRANE TRANSPORTER PROTEIN YFCA-RELATED"/>
    <property type="match status" value="1"/>
</dbReference>
<protein>
    <recommendedName>
        <fullName evidence="8">Probable membrane transporter protein</fullName>
    </recommendedName>
</protein>
<keyword evidence="3" id="KW-0813">Transport</keyword>
<evidence type="ECO:0000313" key="9">
    <source>
        <dbReference type="EMBL" id="MBB3726678.1"/>
    </source>
</evidence>
<accession>A0A7W5Y6Y5</accession>
<dbReference type="AlphaFoldDB" id="A0A7W5Y6Y5"/>
<dbReference type="Pfam" id="PF01925">
    <property type="entry name" value="TauE"/>
    <property type="match status" value="1"/>
</dbReference>
<sequence length="256" mass="26019">MEVELILLLLAVALAAGWVDAVVGGGGLVQLPVLLLALPAAPPPAVLATDKLSSIAGTTVSAVGFARRVRVQARVAVPATVLAVALSGAGAVTAGRVPAEVFRPFVLVTLALVAVLVVARPTLGTRVQRRPARRRTLVPAVVLVGVVLPFYNGLVGPGTGAMILIALTTLLGLDFVMGSATAKVVNVGANLGALVVFAAQGQVFWLLGLGMAACNVLGARVGTRTALRRGAAFIRATLLCVVAALIVKLSLDQLRL</sequence>
<dbReference type="RefSeq" id="WP_183646259.1">
    <property type="nucleotide sequence ID" value="NZ_BAAAXX010000118.1"/>
</dbReference>
<feature type="transmembrane region" description="Helical" evidence="8">
    <location>
        <begin position="45"/>
        <end position="66"/>
    </location>
</feature>
<dbReference type="Proteomes" id="UP000579945">
    <property type="component" value="Unassembled WGS sequence"/>
</dbReference>
<keyword evidence="4 8" id="KW-1003">Cell membrane</keyword>
<keyword evidence="6 8" id="KW-1133">Transmembrane helix</keyword>
<comment type="subcellular location">
    <subcellularLocation>
        <location evidence="1 8">Cell membrane</location>
        <topology evidence="1 8">Multi-pass membrane protein</topology>
    </subcellularLocation>
</comment>
<dbReference type="PANTHER" id="PTHR30269">
    <property type="entry name" value="TRANSMEMBRANE PROTEIN YFCA"/>
    <property type="match status" value="1"/>
</dbReference>
<feature type="transmembrane region" description="Helical" evidence="8">
    <location>
        <begin position="135"/>
        <end position="154"/>
    </location>
</feature>
<feature type="transmembrane region" description="Helical" evidence="8">
    <location>
        <begin position="101"/>
        <end position="123"/>
    </location>
</feature>